<gene>
    <name evidence="1" type="ORF">ENW96_11055</name>
</gene>
<dbReference type="AlphaFoldDB" id="A0A7C3YZR5"/>
<sequence>MNYDLGLLGAALPDPDLIPVRIISVPWLIPTWARAQTWWNVVLVRRGVALTRRLLAHELAHVQQWRSLGGWNFVHLYARYLIRHGYEQNPLEIVARLAEQDDYFLGWARKILTMREKPGLSPKS</sequence>
<proteinExistence type="predicted"/>
<protein>
    <recommendedName>
        <fullName evidence="2">DUF4157 domain-containing protein</fullName>
    </recommendedName>
</protein>
<name>A0A7C3YZR5_9BACT</name>
<reference evidence="1" key="1">
    <citation type="journal article" date="2020" name="mSystems">
        <title>Genome- and Community-Level Interaction Insights into Carbon Utilization and Element Cycling Functions of Hydrothermarchaeota in Hydrothermal Sediment.</title>
        <authorList>
            <person name="Zhou Z."/>
            <person name="Liu Y."/>
            <person name="Xu W."/>
            <person name="Pan J."/>
            <person name="Luo Z.H."/>
            <person name="Li M."/>
        </authorList>
    </citation>
    <scope>NUCLEOTIDE SEQUENCE [LARGE SCALE GENOMIC DNA]</scope>
    <source>
        <strain evidence="1">SpSt-897</strain>
    </source>
</reference>
<organism evidence="1">
    <name type="scientific">Desulfobacca acetoxidans</name>
    <dbReference type="NCBI Taxonomy" id="60893"/>
    <lineage>
        <taxon>Bacteria</taxon>
        <taxon>Pseudomonadati</taxon>
        <taxon>Thermodesulfobacteriota</taxon>
        <taxon>Desulfobaccia</taxon>
        <taxon>Desulfobaccales</taxon>
        <taxon>Desulfobaccaceae</taxon>
        <taxon>Desulfobacca</taxon>
    </lineage>
</organism>
<dbReference type="EMBL" id="DTMF01000269">
    <property type="protein sequence ID" value="HGF34904.1"/>
    <property type="molecule type" value="Genomic_DNA"/>
</dbReference>
<evidence type="ECO:0000313" key="1">
    <source>
        <dbReference type="EMBL" id="HGF34904.1"/>
    </source>
</evidence>
<comment type="caution">
    <text evidence="1">The sequence shown here is derived from an EMBL/GenBank/DDBJ whole genome shotgun (WGS) entry which is preliminary data.</text>
</comment>
<evidence type="ECO:0008006" key="2">
    <source>
        <dbReference type="Google" id="ProtNLM"/>
    </source>
</evidence>
<accession>A0A7C3YZR5</accession>